<feature type="compositionally biased region" description="Acidic residues" evidence="7">
    <location>
        <begin position="354"/>
        <end position="371"/>
    </location>
</feature>
<keyword evidence="8" id="KW-0812">Transmembrane</keyword>
<feature type="signal peptide" evidence="9">
    <location>
        <begin position="1"/>
        <end position="20"/>
    </location>
</feature>
<feature type="compositionally biased region" description="Acidic residues" evidence="7">
    <location>
        <begin position="427"/>
        <end position="436"/>
    </location>
</feature>
<dbReference type="Pfam" id="PF24681">
    <property type="entry name" value="Kelch_KLHDC2_KLHL20_DRC7"/>
    <property type="match status" value="1"/>
</dbReference>
<evidence type="ECO:0000313" key="10">
    <source>
        <dbReference type="EMBL" id="ASJ75629.1"/>
    </source>
</evidence>
<keyword evidence="11" id="KW-1185">Reference proteome</keyword>
<feature type="compositionally biased region" description="Acidic residues" evidence="7">
    <location>
        <begin position="448"/>
        <end position="458"/>
    </location>
</feature>
<dbReference type="SMART" id="SM00612">
    <property type="entry name" value="Kelch"/>
    <property type="match status" value="4"/>
</dbReference>
<keyword evidence="5" id="KW-0677">Repeat</keyword>
<proteinExistence type="predicted"/>
<dbReference type="PANTHER" id="PTHR46344">
    <property type="entry name" value="OS02G0202900 PROTEIN"/>
    <property type="match status" value="1"/>
</dbReference>
<dbReference type="Pfam" id="PF18884">
    <property type="entry name" value="TSP3_bac"/>
    <property type="match status" value="6"/>
</dbReference>
<evidence type="ECO:0000256" key="5">
    <source>
        <dbReference type="ARBA" id="ARBA00022737"/>
    </source>
</evidence>
<protein>
    <submittedName>
        <fullName evidence="10">N-acetylneuraminate epimerase</fullName>
        <ecNumber evidence="10">5.1.3.24</ecNumber>
    </submittedName>
</protein>
<dbReference type="Proteomes" id="UP000250079">
    <property type="component" value="Chromosome"/>
</dbReference>
<keyword evidence="8" id="KW-0472">Membrane</keyword>
<evidence type="ECO:0000256" key="9">
    <source>
        <dbReference type="SAM" id="SignalP"/>
    </source>
</evidence>
<evidence type="ECO:0000256" key="3">
    <source>
        <dbReference type="ARBA" id="ARBA00022525"/>
    </source>
</evidence>
<evidence type="ECO:0000256" key="6">
    <source>
        <dbReference type="ARBA" id="ARBA00022837"/>
    </source>
</evidence>
<organism evidence="10 11">
    <name type="scientific">Granulosicoccus antarcticus IMCC3135</name>
    <dbReference type="NCBI Taxonomy" id="1192854"/>
    <lineage>
        <taxon>Bacteria</taxon>
        <taxon>Pseudomonadati</taxon>
        <taxon>Pseudomonadota</taxon>
        <taxon>Gammaproteobacteria</taxon>
        <taxon>Chromatiales</taxon>
        <taxon>Granulosicoccaceae</taxon>
        <taxon>Granulosicoccus</taxon>
    </lineage>
</organism>
<dbReference type="KEGG" id="gai:IMCC3135_27880"/>
<dbReference type="InterPro" id="IPR006652">
    <property type="entry name" value="Kelch_1"/>
</dbReference>
<dbReference type="EMBL" id="CP018632">
    <property type="protein sequence ID" value="ASJ75629.1"/>
    <property type="molecule type" value="Genomic_DNA"/>
</dbReference>
<dbReference type="InterPro" id="IPR059100">
    <property type="entry name" value="TSP3_bac"/>
</dbReference>
<sequence>MPLFRLMPLWLLLASSLHCAEGLAATSADTPWQIVTTSDDSTAVDRHEAAAVVVDGLYYLLGGRSARPVEVYDPVSNRWRVIGDPPMELHHFQPVAIGSKIYALAAFTCCYPDEPSVSTIYVFDTVTETWSTDGTMPSGRVRGSAAAVVFDGEIYVLGGNTKGHAGGAVNWFDRYDPVSKDWDILPNAPHARDHFAAVVVDGRLVAAAGRTTEQPNPFTNAVKATDIYNFSTNTWSVGKDIPTVRAGALAAAAGNEVLVAGGEINTSSEALSTTEAYDVTADSWRSLKSLNTGRHSGGGAVIGSQWHLVAGSNVTGGGGEMDSHEMLELGTDTDSDGDGLIDVAETSIYNTDPLDPDSDGDGANDGDEVDAGSDPNQVDSDDDGLSDGEEINTHGTSPVIVDTDEDGLGDGAEVLIWESDPLKRDSDDDGLADADEVERGTDINVADSDSDGLSDSEEIIAGTDPLKSDTDDDGLNDSEDPEPLTPQSVEPTEPVEPTNPTEPTDPTTPVEPTEPTEVVTGGNGGGALTWLLAVLAIVGVNRRRRISGAIVAK</sequence>
<evidence type="ECO:0000313" key="11">
    <source>
        <dbReference type="Proteomes" id="UP000250079"/>
    </source>
</evidence>
<keyword evidence="3" id="KW-0964">Secreted</keyword>
<dbReference type="SUPFAM" id="SSF117281">
    <property type="entry name" value="Kelch motif"/>
    <property type="match status" value="1"/>
</dbReference>
<accession>A0A2Z2NWB0</accession>
<dbReference type="Gene3D" id="2.120.10.80">
    <property type="entry name" value="Kelch-type beta propeller"/>
    <property type="match status" value="2"/>
</dbReference>
<keyword evidence="4 9" id="KW-0732">Signal</keyword>
<dbReference type="InterPro" id="IPR015915">
    <property type="entry name" value="Kelch-typ_b-propeller"/>
</dbReference>
<gene>
    <name evidence="10" type="primary">nanM_3</name>
    <name evidence="10" type="ORF">IMCC3135_27880</name>
</gene>
<dbReference type="RefSeq" id="WP_088920525.1">
    <property type="nucleotide sequence ID" value="NZ_CP018632.1"/>
</dbReference>
<reference evidence="10 11" key="1">
    <citation type="submission" date="2016-12" db="EMBL/GenBank/DDBJ databases">
        <authorList>
            <person name="Song W.-J."/>
            <person name="Kurnit D.M."/>
        </authorList>
    </citation>
    <scope>NUCLEOTIDE SEQUENCE [LARGE SCALE GENOMIC DNA]</scope>
    <source>
        <strain evidence="10 11">IMCC3135</strain>
    </source>
</reference>
<comment type="subcellular location">
    <subcellularLocation>
        <location evidence="1">Secreted</location>
    </subcellularLocation>
</comment>
<feature type="region of interest" description="Disordered" evidence="7">
    <location>
        <begin position="313"/>
        <end position="407"/>
    </location>
</feature>
<keyword evidence="8" id="KW-1133">Transmembrane helix</keyword>
<evidence type="ECO:0000256" key="4">
    <source>
        <dbReference type="ARBA" id="ARBA00022729"/>
    </source>
</evidence>
<feature type="compositionally biased region" description="Acidic residues" evidence="7">
    <location>
        <begin position="470"/>
        <end position="482"/>
    </location>
</feature>
<feature type="compositionally biased region" description="Acidic residues" evidence="7">
    <location>
        <begin position="379"/>
        <end position="390"/>
    </location>
</feature>
<dbReference type="PANTHER" id="PTHR46344:SF27">
    <property type="entry name" value="KELCH REPEAT SUPERFAMILY PROTEIN"/>
    <property type="match status" value="1"/>
</dbReference>
<feature type="compositionally biased region" description="Low complexity" evidence="7">
    <location>
        <begin position="489"/>
        <end position="520"/>
    </location>
</feature>
<feature type="chain" id="PRO_5016420985" evidence="9">
    <location>
        <begin position="21"/>
        <end position="553"/>
    </location>
</feature>
<feature type="transmembrane region" description="Helical" evidence="8">
    <location>
        <begin position="518"/>
        <end position="540"/>
    </location>
</feature>
<evidence type="ECO:0000256" key="1">
    <source>
        <dbReference type="ARBA" id="ARBA00004613"/>
    </source>
</evidence>
<evidence type="ECO:0000256" key="2">
    <source>
        <dbReference type="ARBA" id="ARBA00022441"/>
    </source>
</evidence>
<dbReference type="Pfam" id="PF01344">
    <property type="entry name" value="Kelch_1"/>
    <property type="match status" value="1"/>
</dbReference>
<keyword evidence="2" id="KW-0880">Kelch repeat</keyword>
<dbReference type="AlphaFoldDB" id="A0A2Z2NWB0"/>
<evidence type="ECO:0000256" key="7">
    <source>
        <dbReference type="SAM" id="MobiDB-lite"/>
    </source>
</evidence>
<dbReference type="GO" id="GO:0016853">
    <property type="term" value="F:isomerase activity"/>
    <property type="evidence" value="ECO:0007669"/>
    <property type="project" value="UniProtKB-KW"/>
</dbReference>
<dbReference type="EC" id="5.1.3.24" evidence="10"/>
<keyword evidence="6" id="KW-0106">Calcium</keyword>
<keyword evidence="10" id="KW-0413">Isomerase</keyword>
<evidence type="ECO:0000256" key="8">
    <source>
        <dbReference type="SAM" id="Phobius"/>
    </source>
</evidence>
<feature type="region of interest" description="Disordered" evidence="7">
    <location>
        <begin position="419"/>
        <end position="524"/>
    </location>
</feature>
<name>A0A2Z2NWB0_9GAMM</name>
<dbReference type="OrthoDB" id="246387at2"/>